<reference evidence="1 2" key="1">
    <citation type="submission" date="2022-11" db="EMBL/GenBank/DDBJ databases">
        <title>Desulfobotulus tamanensis H1 sp. nov. - anaerobic, alkaliphilic, sulphate reducing bacterium isolated from terrestrial mud volcano.</title>
        <authorList>
            <person name="Frolova A."/>
            <person name="Merkel A.Y."/>
            <person name="Slobodkin A.I."/>
        </authorList>
    </citation>
    <scope>NUCLEOTIDE SEQUENCE [LARGE SCALE GENOMIC DNA]</scope>
    <source>
        <strain evidence="1 2">H1</strain>
    </source>
</reference>
<evidence type="ECO:0000313" key="1">
    <source>
        <dbReference type="EMBL" id="MCW7754353.1"/>
    </source>
</evidence>
<dbReference type="EMBL" id="JAPFPW010000011">
    <property type="protein sequence ID" value="MCW7754353.1"/>
    <property type="molecule type" value="Genomic_DNA"/>
</dbReference>
<dbReference type="RefSeq" id="WP_265425273.1">
    <property type="nucleotide sequence ID" value="NZ_JAPFPW010000011.1"/>
</dbReference>
<comment type="caution">
    <text evidence="1">The sequence shown here is derived from an EMBL/GenBank/DDBJ whole genome shotgun (WGS) entry which is preliminary data.</text>
</comment>
<accession>A0ABT3NA76</accession>
<sequence length="156" mass="17730">MEICWKIEKKRGNYRPVLSWVITLEPAEKELAMAPVAVDTGIPMPHDYWESHCYPDKNERRGLPARGAWEVITPSHKAARSEGRMVLPWRKDNLYPEVEEGFSRVRAVMEKALTRAAVSLPMNDEGKMELRNMAKKRLAAGLTADRMLSGVIQKVA</sequence>
<name>A0ABT3NA76_9BACT</name>
<proteinExistence type="predicted"/>
<evidence type="ECO:0000313" key="2">
    <source>
        <dbReference type="Proteomes" id="UP001209681"/>
    </source>
</evidence>
<dbReference type="Proteomes" id="UP001209681">
    <property type="component" value="Unassembled WGS sequence"/>
</dbReference>
<protein>
    <submittedName>
        <fullName evidence="1">Uncharacterized protein</fullName>
    </submittedName>
</protein>
<keyword evidence="2" id="KW-1185">Reference proteome</keyword>
<gene>
    <name evidence="1" type="ORF">OOT00_10180</name>
</gene>
<organism evidence="1 2">
    <name type="scientific">Desulfobotulus pelophilus</name>
    <dbReference type="NCBI Taxonomy" id="2823377"/>
    <lineage>
        <taxon>Bacteria</taxon>
        <taxon>Pseudomonadati</taxon>
        <taxon>Thermodesulfobacteriota</taxon>
        <taxon>Desulfobacteria</taxon>
        <taxon>Desulfobacterales</taxon>
        <taxon>Desulfobacteraceae</taxon>
        <taxon>Desulfobotulus</taxon>
    </lineage>
</organism>